<dbReference type="GO" id="GO:0044780">
    <property type="term" value="P:bacterial-type flagellum assembly"/>
    <property type="evidence" value="ECO:0007669"/>
    <property type="project" value="InterPro"/>
</dbReference>
<dbReference type="InterPro" id="IPR039246">
    <property type="entry name" value="Flagellar_FlgA"/>
</dbReference>
<keyword evidence="4" id="KW-1185">Reference proteome</keyword>
<dbReference type="EMBL" id="VZDO01000022">
    <property type="protein sequence ID" value="KAB0676520.1"/>
    <property type="molecule type" value="Genomic_DNA"/>
</dbReference>
<keyword evidence="1" id="KW-1005">Bacterial flagellum biogenesis</keyword>
<accession>A0A7V7PKM5</accession>
<evidence type="ECO:0000256" key="1">
    <source>
        <dbReference type="RuleBase" id="RU362063"/>
    </source>
</evidence>
<gene>
    <name evidence="3" type="primary">flgA</name>
    <name evidence="3" type="ORF">F6X38_20750</name>
</gene>
<evidence type="ECO:0000313" key="3">
    <source>
        <dbReference type="EMBL" id="KAB0676520.1"/>
    </source>
</evidence>
<evidence type="ECO:0000259" key="2">
    <source>
        <dbReference type="Pfam" id="PF13144"/>
    </source>
</evidence>
<dbReference type="PANTHER" id="PTHR36307:SF1">
    <property type="entry name" value="FLAGELLA BASAL BODY P-RING FORMATION PROTEIN FLGA"/>
    <property type="match status" value="1"/>
</dbReference>
<dbReference type="Proteomes" id="UP000432089">
    <property type="component" value="Unassembled WGS sequence"/>
</dbReference>
<keyword evidence="1" id="KW-0574">Periplasm</keyword>
<organism evidence="3 4">
    <name type="scientific">Plantimonas leprariae</name>
    <dbReference type="NCBI Taxonomy" id="2615207"/>
    <lineage>
        <taxon>Bacteria</taxon>
        <taxon>Pseudomonadati</taxon>
        <taxon>Pseudomonadota</taxon>
        <taxon>Alphaproteobacteria</taxon>
        <taxon>Hyphomicrobiales</taxon>
        <taxon>Aurantimonadaceae</taxon>
        <taxon>Plantimonas</taxon>
    </lineage>
</organism>
<dbReference type="Gene3D" id="2.30.30.760">
    <property type="match status" value="1"/>
</dbReference>
<feature type="domain" description="Flagella basal body P-ring formation protein FlgA SAF" evidence="2">
    <location>
        <begin position="64"/>
        <end position="162"/>
    </location>
</feature>
<comment type="subcellular location">
    <subcellularLocation>
        <location evidence="1">Periplasm</location>
    </subcellularLocation>
</comment>
<comment type="similarity">
    <text evidence="1">Belongs to the FlgA family.</text>
</comment>
<evidence type="ECO:0000313" key="4">
    <source>
        <dbReference type="Proteomes" id="UP000432089"/>
    </source>
</evidence>
<comment type="caution">
    <text evidence="3">The sequence shown here is derived from an EMBL/GenBank/DDBJ whole genome shotgun (WGS) entry which is preliminary data.</text>
</comment>
<dbReference type="GO" id="GO:0042597">
    <property type="term" value="C:periplasmic space"/>
    <property type="evidence" value="ECO:0007669"/>
    <property type="project" value="UniProtKB-SubCell"/>
</dbReference>
<dbReference type="RefSeq" id="WP_150973166.1">
    <property type="nucleotide sequence ID" value="NZ_VZDO01000022.1"/>
</dbReference>
<protein>
    <recommendedName>
        <fullName evidence="1">Flagella basal body P-ring formation protein FlgA</fullName>
    </recommendedName>
</protein>
<comment type="function">
    <text evidence="1">Involved in the assembly process of the P-ring formation. It may associate with FlgF on the rod constituting a structure essential for the P-ring assembly or may act as a modulator protein for the P-ring assembly.</text>
</comment>
<keyword evidence="3" id="KW-0969">Cilium</keyword>
<keyword evidence="3" id="KW-0966">Cell projection</keyword>
<name>A0A7V7PKM5_9HYPH</name>
<keyword evidence="3" id="KW-0282">Flagellum</keyword>
<reference evidence="3 4" key="1">
    <citation type="submission" date="2019-09" db="EMBL/GenBank/DDBJ databases">
        <title>YIM 132180 draft genome.</title>
        <authorList>
            <person name="Zhang K."/>
        </authorList>
    </citation>
    <scope>NUCLEOTIDE SEQUENCE [LARGE SCALE GENOMIC DNA]</scope>
    <source>
        <strain evidence="3 4">YIM 132180</strain>
    </source>
</reference>
<sequence length="165" mass="17272">MEWVSKRERLAVGLYATAVFVLALLLLAVPIRAFAADIELPVPMAVVYPGQPVADKGVSLAKFRVPAAKLADYAVEESMLSGRVAKRTLLPNRPILLSDLKSPDVVRAGVPVPIVYREAGVFISGLGTPLASAGPGDAIRVRNTDSGITVSGIVQADGSIEVAAQ</sequence>
<dbReference type="PANTHER" id="PTHR36307">
    <property type="entry name" value="FLAGELLA BASAL BODY P-RING FORMATION PROTEIN FLGA"/>
    <property type="match status" value="1"/>
</dbReference>
<dbReference type="InterPro" id="IPR017585">
    <property type="entry name" value="SAF_FlgA"/>
</dbReference>
<dbReference type="Pfam" id="PF13144">
    <property type="entry name" value="ChapFlgA"/>
    <property type="match status" value="1"/>
</dbReference>
<dbReference type="AlphaFoldDB" id="A0A7V7PKM5"/>
<proteinExistence type="inferred from homology"/>
<dbReference type="NCBIfam" id="TIGR03170">
    <property type="entry name" value="flgA_cterm"/>
    <property type="match status" value="1"/>
</dbReference>